<dbReference type="InterPro" id="IPR014553">
    <property type="entry name" value="Aminopept"/>
</dbReference>
<name>A0A382DCR9_9ZZZZ</name>
<reference evidence="1" key="1">
    <citation type="submission" date="2018-05" db="EMBL/GenBank/DDBJ databases">
        <authorList>
            <person name="Lanie J.A."/>
            <person name="Ng W.-L."/>
            <person name="Kazmierczak K.M."/>
            <person name="Andrzejewski T.M."/>
            <person name="Davidsen T.M."/>
            <person name="Wayne K.J."/>
            <person name="Tettelin H."/>
            <person name="Glass J.I."/>
            <person name="Rusch D."/>
            <person name="Podicherti R."/>
            <person name="Tsui H.-C.T."/>
            <person name="Winkler M.E."/>
        </authorList>
    </citation>
    <scope>NUCLEOTIDE SEQUENCE</scope>
</reference>
<proteinExistence type="predicted"/>
<dbReference type="EMBL" id="UINC01038575">
    <property type="protein sequence ID" value="SVB35784.1"/>
    <property type="molecule type" value="Genomic_DNA"/>
</dbReference>
<dbReference type="AlphaFoldDB" id="A0A382DCR9"/>
<sequence>EDEALAEQNKLKEEGFDTYLRPTSAFSTLGWFSDPILSTVLSQNEIGVVETVLHELSHNHLFVKSQINFNESFATFVGRTGTIEFFCKPPDFSPENVLCQQAQARLRDQKQFEAFFSRLIGDLQMIYQNDDFSYSEKIIQRSKLFDQSLKYFTEKVQPSLRAISYQNFRTIPINNATLLAQMRYHTRLAEFDDLMEEQGSLRATIAYIKRNLDSEKDAFSLLGKETSIEIDE</sequence>
<gene>
    <name evidence="1" type="ORF">METZ01_LOCUS188638</name>
</gene>
<dbReference type="Pfam" id="PF10023">
    <property type="entry name" value="Aminopep"/>
    <property type="match status" value="1"/>
</dbReference>
<organism evidence="1">
    <name type="scientific">marine metagenome</name>
    <dbReference type="NCBI Taxonomy" id="408172"/>
    <lineage>
        <taxon>unclassified sequences</taxon>
        <taxon>metagenomes</taxon>
        <taxon>ecological metagenomes</taxon>
    </lineage>
</organism>
<evidence type="ECO:0000313" key="1">
    <source>
        <dbReference type="EMBL" id="SVB35784.1"/>
    </source>
</evidence>
<protein>
    <recommendedName>
        <fullName evidence="2">Aminopeptidase</fullName>
    </recommendedName>
</protein>
<evidence type="ECO:0008006" key="2">
    <source>
        <dbReference type="Google" id="ProtNLM"/>
    </source>
</evidence>
<accession>A0A382DCR9</accession>
<feature type="non-terminal residue" evidence="1">
    <location>
        <position position="1"/>
    </location>
</feature>